<dbReference type="Proteomes" id="UP001208017">
    <property type="component" value="Unassembled WGS sequence"/>
</dbReference>
<gene>
    <name evidence="2" type="ORF">OS242_09790</name>
</gene>
<evidence type="ECO:0000313" key="3">
    <source>
        <dbReference type="Proteomes" id="UP001208017"/>
    </source>
</evidence>
<feature type="transmembrane region" description="Helical" evidence="1">
    <location>
        <begin position="39"/>
        <end position="61"/>
    </location>
</feature>
<comment type="caution">
    <text evidence="2">The sequence shown here is derived from an EMBL/GenBank/DDBJ whole genome shotgun (WGS) entry which is preliminary data.</text>
</comment>
<organism evidence="2 3">
    <name type="scientific">Tumebacillus lacus</name>
    <dbReference type="NCBI Taxonomy" id="2995335"/>
    <lineage>
        <taxon>Bacteria</taxon>
        <taxon>Bacillati</taxon>
        <taxon>Bacillota</taxon>
        <taxon>Bacilli</taxon>
        <taxon>Bacillales</taxon>
        <taxon>Alicyclobacillaceae</taxon>
        <taxon>Tumebacillus</taxon>
    </lineage>
</organism>
<accession>A0ABT3X032</accession>
<evidence type="ECO:0000313" key="2">
    <source>
        <dbReference type="EMBL" id="MCX7570253.1"/>
    </source>
</evidence>
<dbReference type="RefSeq" id="WP_267151502.1">
    <property type="nucleotide sequence ID" value="NZ_JAPMLT010000004.1"/>
</dbReference>
<evidence type="ECO:0000256" key="1">
    <source>
        <dbReference type="SAM" id="Phobius"/>
    </source>
</evidence>
<keyword evidence="3" id="KW-1185">Reference proteome</keyword>
<sequence>MTVYLKDSIFELLFELLFATIPLFVAGLFGVEFDNSRSYIGFSVVFYAVLLILIAAVFWLIGRLRK</sequence>
<feature type="transmembrane region" description="Helical" evidence="1">
    <location>
        <begin position="12"/>
        <end position="33"/>
    </location>
</feature>
<keyword evidence="1" id="KW-1133">Transmembrane helix</keyword>
<proteinExistence type="predicted"/>
<name>A0ABT3X032_9BACL</name>
<keyword evidence="1" id="KW-0812">Transmembrane</keyword>
<reference evidence="2 3" key="1">
    <citation type="submission" date="2022-11" db="EMBL/GenBank/DDBJ databases">
        <title>Study of microbial diversity in lake waters.</title>
        <authorList>
            <person name="Zhang J."/>
        </authorList>
    </citation>
    <scope>NUCLEOTIDE SEQUENCE [LARGE SCALE GENOMIC DNA]</scope>
    <source>
        <strain evidence="2 3">DT12</strain>
    </source>
</reference>
<keyword evidence="1" id="KW-0472">Membrane</keyword>
<dbReference type="EMBL" id="JAPMLT010000004">
    <property type="protein sequence ID" value="MCX7570253.1"/>
    <property type="molecule type" value="Genomic_DNA"/>
</dbReference>
<protein>
    <submittedName>
        <fullName evidence="2">Uncharacterized protein</fullName>
    </submittedName>
</protein>